<dbReference type="AlphaFoldDB" id="A0A167LUX5"/>
<evidence type="ECO:0000256" key="3">
    <source>
        <dbReference type="ARBA" id="ARBA00023125"/>
    </source>
</evidence>
<dbReference type="SUPFAM" id="SSF56349">
    <property type="entry name" value="DNA breaking-rejoining enzymes"/>
    <property type="match status" value="1"/>
</dbReference>
<feature type="domain" description="Core-binding (CB)" evidence="6">
    <location>
        <begin position="76"/>
        <end position="160"/>
    </location>
</feature>
<gene>
    <name evidence="7" type="ORF">N473_01435</name>
</gene>
<dbReference type="Proteomes" id="UP000076486">
    <property type="component" value="Unassembled WGS sequence"/>
</dbReference>
<dbReference type="InterPro" id="IPR044068">
    <property type="entry name" value="CB"/>
</dbReference>
<proteinExistence type="inferred from homology"/>
<dbReference type="InterPro" id="IPR010998">
    <property type="entry name" value="Integrase_recombinase_N"/>
</dbReference>
<keyword evidence="4" id="KW-0233">DNA recombination</keyword>
<evidence type="ECO:0000313" key="8">
    <source>
        <dbReference type="Proteomes" id="UP000076486"/>
    </source>
</evidence>
<evidence type="ECO:0000313" key="7">
    <source>
        <dbReference type="EMBL" id="KZN65265.1"/>
    </source>
</evidence>
<evidence type="ECO:0000256" key="1">
    <source>
        <dbReference type="ARBA" id="ARBA00008857"/>
    </source>
</evidence>
<keyword evidence="2" id="KW-0229">DNA integration</keyword>
<accession>A0A167LUX5</accession>
<dbReference type="InterPro" id="IPR050090">
    <property type="entry name" value="Tyrosine_recombinase_XerCD"/>
</dbReference>
<comment type="similarity">
    <text evidence="1">Belongs to the 'phage' integrase family.</text>
</comment>
<dbReference type="InterPro" id="IPR011010">
    <property type="entry name" value="DNA_brk_join_enz"/>
</dbReference>
<dbReference type="GO" id="GO:0015074">
    <property type="term" value="P:DNA integration"/>
    <property type="evidence" value="ECO:0007669"/>
    <property type="project" value="UniProtKB-KW"/>
</dbReference>
<dbReference type="GO" id="GO:0006310">
    <property type="term" value="P:DNA recombination"/>
    <property type="evidence" value="ECO:0007669"/>
    <property type="project" value="UniProtKB-KW"/>
</dbReference>
<evidence type="ECO:0000256" key="5">
    <source>
        <dbReference type="PROSITE-ProRule" id="PRU01248"/>
    </source>
</evidence>
<dbReference type="Gene3D" id="1.10.150.130">
    <property type="match status" value="1"/>
</dbReference>
<dbReference type="InterPro" id="IPR002104">
    <property type="entry name" value="Integrase_catalytic"/>
</dbReference>
<protein>
    <recommendedName>
        <fullName evidence="6">Core-binding (CB) domain-containing protein</fullName>
    </recommendedName>
</protein>
<dbReference type="PROSITE" id="PS51900">
    <property type="entry name" value="CB"/>
    <property type="match status" value="1"/>
</dbReference>
<dbReference type="PANTHER" id="PTHR30349:SF41">
    <property type="entry name" value="INTEGRASE_RECOMBINASE PROTEIN MJ0367-RELATED"/>
    <property type="match status" value="1"/>
</dbReference>
<comment type="caution">
    <text evidence="7">The sequence shown here is derived from an EMBL/GenBank/DDBJ whole genome shotgun (WGS) entry which is preliminary data.</text>
</comment>
<reference evidence="7 8" key="1">
    <citation type="submission" date="2013-07" db="EMBL/GenBank/DDBJ databases">
        <title>Comparative Genomic and Metabolomic Analysis of Twelve Strains of Pseudoalteromonas luteoviolacea.</title>
        <authorList>
            <person name="Vynne N.G."/>
            <person name="Mansson M."/>
            <person name="Gram L."/>
        </authorList>
    </citation>
    <scope>NUCLEOTIDE SEQUENCE [LARGE SCALE GENOMIC DNA]</scope>
    <source>
        <strain evidence="7 8">CPMOR-1</strain>
    </source>
</reference>
<sequence length="406" mass="47592">MAPRRRIQGREEWPEGLHKRKMRGVDRFFFRNENGKDVFFPAGTSFIEAYQAAQTYNEMYRDPASIFASKLDKYNKPIVDWSKLIIKRVKSEEELGENAFNTFVKDVEKLDSLFGHILSKEITSEHATEYLNHYCVNQGKSKNVYNRKLSFLNKYFNYLMDEQGIEIHPSQGKKFRKIKRDEKSKDRSDLSKEAYQAIYEAAPLWLKVAMGICLQSTHAVKELHRLKHNIKKPKVGECGCVWYETPKVIWCVVSQKNVPTFGVMYIHRHKSQHKKSSFVAIPITTELKQIIELSKTDNLVCPYIVRRKPTRNNKISKYCDHRFQMTSNNISRGFSKIRDDLKLYDHLPKEHRPTFHEIRRVAAQAMEHAGENLTQRMAHSDKETTKIYTDSQNVEWIEVAPLSVQL</sequence>
<dbReference type="PATRIC" id="fig|1365248.3.peg.1462"/>
<dbReference type="PANTHER" id="PTHR30349">
    <property type="entry name" value="PHAGE INTEGRASE-RELATED"/>
    <property type="match status" value="1"/>
</dbReference>
<evidence type="ECO:0000256" key="2">
    <source>
        <dbReference type="ARBA" id="ARBA00022908"/>
    </source>
</evidence>
<name>A0A167LUX5_9GAMM</name>
<dbReference type="EMBL" id="AUYC01000018">
    <property type="protein sequence ID" value="KZN65265.1"/>
    <property type="molecule type" value="Genomic_DNA"/>
</dbReference>
<dbReference type="Gene3D" id="1.10.443.10">
    <property type="entry name" value="Intergrase catalytic core"/>
    <property type="match status" value="1"/>
</dbReference>
<evidence type="ECO:0000259" key="6">
    <source>
        <dbReference type="PROSITE" id="PS51900"/>
    </source>
</evidence>
<dbReference type="GO" id="GO:0003677">
    <property type="term" value="F:DNA binding"/>
    <property type="evidence" value="ECO:0007669"/>
    <property type="project" value="UniProtKB-UniRule"/>
</dbReference>
<keyword evidence="3 5" id="KW-0238">DNA-binding</keyword>
<dbReference type="InterPro" id="IPR013762">
    <property type="entry name" value="Integrase-like_cat_sf"/>
</dbReference>
<evidence type="ECO:0000256" key="4">
    <source>
        <dbReference type="ARBA" id="ARBA00023172"/>
    </source>
</evidence>
<organism evidence="7 8">
    <name type="scientific">Pseudoalteromonas luteoviolacea CPMOR-1</name>
    <dbReference type="NCBI Taxonomy" id="1365248"/>
    <lineage>
        <taxon>Bacteria</taxon>
        <taxon>Pseudomonadati</taxon>
        <taxon>Pseudomonadota</taxon>
        <taxon>Gammaproteobacteria</taxon>
        <taxon>Alteromonadales</taxon>
        <taxon>Pseudoalteromonadaceae</taxon>
        <taxon>Pseudoalteromonas</taxon>
    </lineage>
</organism>
<dbReference type="Pfam" id="PF00589">
    <property type="entry name" value="Phage_integrase"/>
    <property type="match status" value="1"/>
</dbReference>